<keyword evidence="2 3" id="KW-0378">Hydrolase</keyword>
<keyword evidence="4" id="KW-1185">Reference proteome</keyword>
<dbReference type="Pfam" id="PF03641">
    <property type="entry name" value="Lysine_decarbox"/>
    <property type="match status" value="1"/>
</dbReference>
<dbReference type="PANTHER" id="PTHR31223:SF70">
    <property type="entry name" value="LOG FAMILY PROTEIN YJL055W"/>
    <property type="match status" value="1"/>
</dbReference>
<dbReference type="SUPFAM" id="SSF102405">
    <property type="entry name" value="MCP/YpsA-like"/>
    <property type="match status" value="1"/>
</dbReference>
<evidence type="ECO:0000313" key="4">
    <source>
        <dbReference type="Proteomes" id="UP001162834"/>
    </source>
</evidence>
<sequence length="196" mass="20664">MTHLRSVCVYAGSSVGARPAYAEAAALLGRTLAERGVRIVYGGGAVGLMGILADAAIEAGGVVVGVIPQALQDREIGHEGLTELRIVGSMHERKLTMAELADAFIALPGGIGTVEELVEAMTWTQLGIHDKPCALLEVEGYYAPFIAFVDHAVAEGFVPQSNRGLLLSSGDVAALLDDLEGWSMPPRRRWVVADEA</sequence>
<dbReference type="GO" id="GO:0016799">
    <property type="term" value="F:hydrolase activity, hydrolyzing N-glycosyl compounds"/>
    <property type="evidence" value="ECO:0007669"/>
    <property type="project" value="TreeGrafter"/>
</dbReference>
<evidence type="ECO:0000256" key="1">
    <source>
        <dbReference type="ARBA" id="ARBA00006763"/>
    </source>
</evidence>
<dbReference type="PANTHER" id="PTHR31223">
    <property type="entry name" value="LOG FAMILY PROTEIN YJL055W"/>
    <property type="match status" value="1"/>
</dbReference>
<keyword evidence="2" id="KW-0203">Cytokinin biosynthesis</keyword>
<dbReference type="Proteomes" id="UP001162834">
    <property type="component" value="Chromosome"/>
</dbReference>
<dbReference type="KEGG" id="sbae:DSM104329_01859"/>
<dbReference type="Gene3D" id="3.40.50.450">
    <property type="match status" value="1"/>
</dbReference>
<dbReference type="RefSeq" id="WP_259315157.1">
    <property type="nucleotide sequence ID" value="NZ_CP087164.1"/>
</dbReference>
<organism evidence="3 4">
    <name type="scientific">Capillimicrobium parvum</name>
    <dbReference type="NCBI Taxonomy" id="2884022"/>
    <lineage>
        <taxon>Bacteria</taxon>
        <taxon>Bacillati</taxon>
        <taxon>Actinomycetota</taxon>
        <taxon>Thermoleophilia</taxon>
        <taxon>Solirubrobacterales</taxon>
        <taxon>Capillimicrobiaceae</taxon>
        <taxon>Capillimicrobium</taxon>
    </lineage>
</organism>
<dbReference type="NCBIfam" id="TIGR00730">
    <property type="entry name" value="Rossman fold protein, TIGR00730 family"/>
    <property type="match status" value="1"/>
</dbReference>
<name>A0A9E6XW14_9ACTN</name>
<accession>A0A9E6XW14</accession>
<dbReference type="InterPro" id="IPR005269">
    <property type="entry name" value="LOG"/>
</dbReference>
<dbReference type="GO" id="GO:0009691">
    <property type="term" value="P:cytokinin biosynthetic process"/>
    <property type="evidence" value="ECO:0007669"/>
    <property type="project" value="UniProtKB-UniRule"/>
</dbReference>
<dbReference type="EMBL" id="CP087164">
    <property type="protein sequence ID" value="UGS35471.1"/>
    <property type="molecule type" value="Genomic_DNA"/>
</dbReference>
<comment type="catalytic activity">
    <reaction evidence="2">
        <text>N(6)-(dimethylallyl)adenosine 5'-phosphate + H2O = N(6)-dimethylallyladenine + D-ribose 5-phosphate</text>
        <dbReference type="Rhea" id="RHEA:48560"/>
        <dbReference type="ChEBI" id="CHEBI:15377"/>
        <dbReference type="ChEBI" id="CHEBI:17660"/>
        <dbReference type="ChEBI" id="CHEBI:57526"/>
        <dbReference type="ChEBI" id="CHEBI:78346"/>
        <dbReference type="EC" id="3.2.2.n1"/>
    </reaction>
</comment>
<dbReference type="EC" id="3.2.2.n1" evidence="2"/>
<proteinExistence type="inferred from homology"/>
<gene>
    <name evidence="3" type="ORF">DSM104329_01859</name>
</gene>
<dbReference type="GO" id="GO:0005829">
    <property type="term" value="C:cytosol"/>
    <property type="evidence" value="ECO:0007669"/>
    <property type="project" value="TreeGrafter"/>
</dbReference>
<reference evidence="3" key="1">
    <citation type="journal article" date="2022" name="Int. J. Syst. Evol. Microbiol.">
        <title>Pseudomonas aegrilactucae sp. nov. and Pseudomonas morbosilactucae sp. nov., pathogens causing bacterial rot of lettuce in Japan.</title>
        <authorList>
            <person name="Sawada H."/>
            <person name="Fujikawa T."/>
            <person name="Satou M."/>
        </authorList>
    </citation>
    <scope>NUCLEOTIDE SEQUENCE</scope>
    <source>
        <strain evidence="3">0166_1</strain>
    </source>
</reference>
<evidence type="ECO:0000313" key="3">
    <source>
        <dbReference type="EMBL" id="UGS35471.1"/>
    </source>
</evidence>
<dbReference type="AlphaFoldDB" id="A0A9E6XW14"/>
<evidence type="ECO:0000256" key="2">
    <source>
        <dbReference type="RuleBase" id="RU363015"/>
    </source>
</evidence>
<dbReference type="InterPro" id="IPR031100">
    <property type="entry name" value="LOG_fam"/>
</dbReference>
<comment type="similarity">
    <text evidence="1 2">Belongs to the LOG family.</text>
</comment>
<comment type="catalytic activity">
    <reaction evidence="2">
        <text>9-ribosyl-trans-zeatin 5'-phosphate + H2O = trans-zeatin + D-ribose 5-phosphate</text>
        <dbReference type="Rhea" id="RHEA:48564"/>
        <dbReference type="ChEBI" id="CHEBI:15377"/>
        <dbReference type="ChEBI" id="CHEBI:16522"/>
        <dbReference type="ChEBI" id="CHEBI:78346"/>
        <dbReference type="ChEBI" id="CHEBI:87947"/>
        <dbReference type="EC" id="3.2.2.n1"/>
    </reaction>
</comment>
<protein>
    <recommendedName>
        <fullName evidence="2">Cytokinin riboside 5'-monophosphate phosphoribohydrolase</fullName>
        <ecNumber evidence="2">3.2.2.n1</ecNumber>
    </recommendedName>
</protein>
<keyword evidence="3" id="KW-0326">Glycosidase</keyword>